<proteinExistence type="predicted"/>
<evidence type="ECO:0000256" key="1">
    <source>
        <dbReference type="SAM" id="Phobius"/>
    </source>
</evidence>
<feature type="transmembrane region" description="Helical" evidence="1">
    <location>
        <begin position="141"/>
        <end position="163"/>
    </location>
</feature>
<dbReference type="RefSeq" id="WP_327794870.1">
    <property type="nucleotide sequence ID" value="NZ_JADQAZ010000003.1"/>
</dbReference>
<name>A0AAP2G8T9_9RHOB</name>
<evidence type="ECO:0000259" key="2">
    <source>
        <dbReference type="Pfam" id="PF07331"/>
    </source>
</evidence>
<reference evidence="3 4" key="1">
    <citation type="journal article" date="2021" name="Arch. Microbiol.">
        <title>Harenicola maris gen. nov., sp. nov. isolated from the Sea of Japan shallow sediments.</title>
        <authorList>
            <person name="Romanenko L.A."/>
            <person name="Kurilenko V.V."/>
            <person name="Chernysheva N.Y."/>
            <person name="Tekutyeva L.A."/>
            <person name="Velansky P.V."/>
            <person name="Svetashev V.I."/>
            <person name="Isaeva M.P."/>
        </authorList>
    </citation>
    <scope>NUCLEOTIDE SEQUENCE [LARGE SCALE GENOMIC DNA]</scope>
    <source>
        <strain evidence="3 4">KMM 3653</strain>
    </source>
</reference>
<keyword evidence="1" id="KW-0812">Transmembrane</keyword>
<evidence type="ECO:0000313" key="4">
    <source>
        <dbReference type="Proteomes" id="UP001315686"/>
    </source>
</evidence>
<keyword evidence="1" id="KW-0472">Membrane</keyword>
<dbReference type="InterPro" id="IPR009936">
    <property type="entry name" value="DUF1468"/>
</dbReference>
<dbReference type="EMBL" id="JADQAZ010000003">
    <property type="protein sequence ID" value="MBT0958646.1"/>
    <property type="molecule type" value="Genomic_DNA"/>
</dbReference>
<accession>A0AAP2G8T9</accession>
<keyword evidence="4" id="KW-1185">Reference proteome</keyword>
<feature type="domain" description="DUF1468" evidence="2">
    <location>
        <begin position="25"/>
        <end position="167"/>
    </location>
</feature>
<dbReference type="Pfam" id="PF07331">
    <property type="entry name" value="TctB"/>
    <property type="match status" value="1"/>
</dbReference>
<keyword evidence="1" id="KW-1133">Transmembrane helix</keyword>
<comment type="caution">
    <text evidence="3">The sequence shown here is derived from an EMBL/GenBank/DDBJ whole genome shotgun (WGS) entry which is preliminary data.</text>
</comment>
<protein>
    <submittedName>
        <fullName evidence="3">Tripartite tricarboxylate transporter TctB family protein</fullName>
    </submittedName>
</protein>
<feature type="transmembrane region" description="Helical" evidence="1">
    <location>
        <begin position="116"/>
        <end position="134"/>
    </location>
</feature>
<feature type="transmembrane region" description="Helical" evidence="1">
    <location>
        <begin position="91"/>
        <end position="110"/>
    </location>
</feature>
<evidence type="ECO:0000313" key="3">
    <source>
        <dbReference type="EMBL" id="MBT0958646.1"/>
    </source>
</evidence>
<gene>
    <name evidence="3" type="ORF">IV417_14745</name>
</gene>
<dbReference type="AlphaFoldDB" id="A0AAP2G8T9"/>
<organism evidence="3 4">
    <name type="scientific">Harenicola maris</name>
    <dbReference type="NCBI Taxonomy" id="2841044"/>
    <lineage>
        <taxon>Bacteria</taxon>
        <taxon>Pseudomonadati</taxon>
        <taxon>Pseudomonadota</taxon>
        <taxon>Alphaproteobacteria</taxon>
        <taxon>Rhodobacterales</taxon>
        <taxon>Paracoccaceae</taxon>
        <taxon>Harenicola</taxon>
    </lineage>
</organism>
<sequence>MSPTPNNPEEAEAAGREVINDLVSGGLCLALASGLAVVHYSQAGRLHDDFNRDPGPALLPVILLAALALAGAGLGLRGWIALAKARAFPPLALHTAWPAGLAVLLMASFLPLREVIGAAIALPLICGALAVLAGRGEAARWPVTAALGEATGLALYGLFHFGLSVPL</sequence>
<feature type="transmembrane region" description="Helical" evidence="1">
    <location>
        <begin position="57"/>
        <end position="79"/>
    </location>
</feature>
<dbReference type="Proteomes" id="UP001315686">
    <property type="component" value="Unassembled WGS sequence"/>
</dbReference>